<reference evidence="1" key="2">
    <citation type="submission" date="2020-02" db="EMBL/GenBank/DDBJ databases">
        <authorList>
            <consortium name="NCBI Pathogen Detection Project"/>
        </authorList>
    </citation>
    <scope>NUCLEOTIDE SEQUENCE</scope>
    <source>
        <strain evidence="1">MA.CK_00/00001968</strain>
    </source>
</reference>
<sequence>MERIYGWFGASGPAIPGEIQQTVYHIDGSVAGQLSESALVYCQWDAGRRLLILSRTTEVALPLYYLCRHGQLLFSNHLPWLLSQLGDVASAIDMNCLADLAIVGFVAAPRTQYRDVFQLPPAAQLQWCWGEATPNVALLQASRAAPPAVGVTLRQRQGGKAPDMVQLSDNVMMYNAIPHGAAMLGESHGDPALLRLSLHMRQLRAEAAHFRLGAEVPAPEVSALQRLSVPWLKRRWQSRLHDYWQTTRVPEIARWFAAEETMSEAEWLSALIASERQRIIRLMAQAYQQQADFYYAAKETEQHISAEQVDESFNLDAPEAGNLFCHAVLLVKSSVKVKRYMMLSPDKIRRDWGKESNRQLIGMICAISSLDYLDRFYYRLPI</sequence>
<name>A0A743P0A4_SALER</name>
<dbReference type="SUPFAM" id="SSF56235">
    <property type="entry name" value="N-terminal nucleophile aminohydrolases (Ntn hydrolases)"/>
    <property type="match status" value="1"/>
</dbReference>
<gene>
    <name evidence="1" type="ORF">G9F27_002787</name>
</gene>
<dbReference type="AlphaFoldDB" id="A0A743P0A4"/>
<accession>A0A743P0A4</accession>
<proteinExistence type="predicted"/>
<organism evidence="1">
    <name type="scientific">Salmonella enterica</name>
    <name type="common">Salmonella choleraesuis</name>
    <dbReference type="NCBI Taxonomy" id="28901"/>
    <lineage>
        <taxon>Bacteria</taxon>
        <taxon>Pseudomonadati</taxon>
        <taxon>Pseudomonadota</taxon>
        <taxon>Gammaproteobacteria</taxon>
        <taxon>Enterobacterales</taxon>
        <taxon>Enterobacteriaceae</taxon>
        <taxon>Salmonella</taxon>
    </lineage>
</organism>
<evidence type="ECO:0000313" key="1">
    <source>
        <dbReference type="EMBL" id="HAF2128607.1"/>
    </source>
</evidence>
<dbReference type="InterPro" id="IPR029055">
    <property type="entry name" value="Ntn_hydrolases_N"/>
</dbReference>
<dbReference type="EMBL" id="DAAUQX010000021">
    <property type="protein sequence ID" value="HAF2128607.1"/>
    <property type="molecule type" value="Genomic_DNA"/>
</dbReference>
<comment type="caution">
    <text evidence="1">The sequence shown here is derived from an EMBL/GenBank/DDBJ whole genome shotgun (WGS) entry which is preliminary data.</text>
</comment>
<reference evidence="1" key="1">
    <citation type="journal article" date="2018" name="Genome Biol.">
        <title>SKESA: strategic k-mer extension for scrupulous assemblies.</title>
        <authorList>
            <person name="Souvorov A."/>
            <person name="Agarwala R."/>
            <person name="Lipman D.J."/>
        </authorList>
    </citation>
    <scope>NUCLEOTIDE SEQUENCE</scope>
    <source>
        <strain evidence="1">MA.CK_00/00001968</strain>
    </source>
</reference>
<protein>
    <submittedName>
        <fullName evidence="1">Uncharacterized protein</fullName>
    </submittedName>
</protein>